<sequence length="61" mass="6442">MSGHHAADVLVDRPGPGIVVLHLADDVTQAIAPGRQPDAPDRAPTPHTTWTARDDERGEGP</sequence>
<gene>
    <name evidence="2" type="ORF">WG925_03000</name>
</gene>
<feature type="region of interest" description="Disordered" evidence="1">
    <location>
        <begin position="32"/>
        <end position="61"/>
    </location>
</feature>
<comment type="caution">
    <text evidence="2">The sequence shown here is derived from an EMBL/GenBank/DDBJ whole genome shotgun (WGS) entry which is preliminary data.</text>
</comment>
<proteinExistence type="predicted"/>
<organism evidence="2 3">
    <name type="scientific">Pseudonocardia alni subsp. carboxydivorans</name>
    <dbReference type="NCBI Taxonomy" id="415010"/>
    <lineage>
        <taxon>Bacteria</taxon>
        <taxon>Bacillati</taxon>
        <taxon>Actinomycetota</taxon>
        <taxon>Actinomycetes</taxon>
        <taxon>Pseudonocardiales</taxon>
        <taxon>Pseudonocardiaceae</taxon>
        <taxon>Pseudonocardia</taxon>
    </lineage>
</organism>
<name>A0ABU9A8J9_PSEA5</name>
<protein>
    <submittedName>
        <fullName evidence="2">Uncharacterized protein</fullName>
    </submittedName>
</protein>
<reference evidence="2 3" key="1">
    <citation type="submission" date="2024-03" db="EMBL/GenBank/DDBJ databases">
        <title>Draft genome sequence of Pseudonocardia carboxydivorans JCM 14827.</title>
        <authorList>
            <person name="Duangmal K."/>
        </authorList>
    </citation>
    <scope>NUCLEOTIDE SEQUENCE [LARGE SCALE GENOMIC DNA]</scope>
    <source>
        <strain evidence="2 3">JCM 14827</strain>
    </source>
</reference>
<accession>A0ABU9A8J9</accession>
<evidence type="ECO:0000256" key="1">
    <source>
        <dbReference type="SAM" id="MobiDB-lite"/>
    </source>
</evidence>
<dbReference type="RefSeq" id="WP_346105810.1">
    <property type="nucleotide sequence ID" value="NZ_BAAAOD010000047.1"/>
</dbReference>
<dbReference type="Proteomes" id="UP001367513">
    <property type="component" value="Unassembled WGS sequence"/>
</dbReference>
<evidence type="ECO:0000313" key="3">
    <source>
        <dbReference type="Proteomes" id="UP001367513"/>
    </source>
</evidence>
<dbReference type="EMBL" id="JBBPIX010000001">
    <property type="protein sequence ID" value="MEK6462699.1"/>
    <property type="molecule type" value="Genomic_DNA"/>
</dbReference>
<evidence type="ECO:0000313" key="2">
    <source>
        <dbReference type="EMBL" id="MEK6462699.1"/>
    </source>
</evidence>
<keyword evidence="3" id="KW-1185">Reference proteome</keyword>
<feature type="compositionally biased region" description="Basic and acidic residues" evidence="1">
    <location>
        <begin position="52"/>
        <end position="61"/>
    </location>
</feature>